<dbReference type="GO" id="GO:0016491">
    <property type="term" value="F:oxidoreductase activity"/>
    <property type="evidence" value="ECO:0007669"/>
    <property type="project" value="UniProtKB-KW"/>
</dbReference>
<dbReference type="STRING" id="587.RB151_023040"/>
<reference evidence="5 6" key="1">
    <citation type="submission" date="2017-07" db="EMBL/GenBank/DDBJ databases">
        <title>blaIMP-27 on transferable plasmids in Proteus mirabilis and Providencia rettgeri.</title>
        <authorList>
            <person name="Potter R."/>
        </authorList>
    </citation>
    <scope>NUCLEOTIDE SEQUENCE [LARGE SCALE GENOMIC DNA]</scope>
    <source>
        <strain evidence="5 6">PR1</strain>
    </source>
</reference>
<comment type="caution">
    <text evidence="5">The sequence shown here is derived from an EMBL/GenBank/DDBJ whole genome shotgun (WGS) entry which is preliminary data.</text>
</comment>
<dbReference type="AlphaFoldDB" id="A0A264VZ01"/>
<sequence length="347" mass="38557">MSKPIKVAIIGYGYASKTFHAPFLGILEGYDLTTISSSDPSKVKADWPNIHVAASPEAVFADKDIELVVIPTPNDTHFPLAQAALAAGKHVVVDKPFTLDVSQAEQLKQQAEQAGKLLSVYHNRRWDSGFFTVKKILEEGKLGDIKYYESHFDRYRPLVRQRWREADIPGAGIWYDLGPHLLDQVLQYFGRPLGISVDLAMIRPNAQAVDYFHAVLQYADKKVVLHATTLAAAPTPIYVIHGMNGSYVKYGLDPQEDCLKAGQRPEGTDWGVDTNMGSVTLSQGDELITQSWPNQRGNYGGYYQGIYDAIRHGKPNPVTPSEAIDIMKLIEAGIRSTKEKRTIEAIF</sequence>
<proteinExistence type="inferred from homology"/>
<name>A0A264VZ01_PRORE</name>
<dbReference type="NCBIfam" id="NF008607">
    <property type="entry name" value="PRK11579.1"/>
    <property type="match status" value="1"/>
</dbReference>
<evidence type="ECO:0000313" key="5">
    <source>
        <dbReference type="EMBL" id="OZS76561.1"/>
    </source>
</evidence>
<gene>
    <name evidence="5" type="ORF">CHI95_01660</name>
</gene>
<dbReference type="InterPro" id="IPR051317">
    <property type="entry name" value="Gfo/Idh/MocA_oxidoreduct"/>
</dbReference>
<protein>
    <submittedName>
        <fullName evidence="5">Oxidoreductase</fullName>
    </submittedName>
</protein>
<dbReference type="Pfam" id="PF01408">
    <property type="entry name" value="GFO_IDH_MocA"/>
    <property type="match status" value="1"/>
</dbReference>
<dbReference type="InterPro" id="IPR004104">
    <property type="entry name" value="Gfo/Idh/MocA-like_OxRdtase_C"/>
</dbReference>
<feature type="domain" description="Gfo/Idh/MocA-like oxidoreductase C-terminal" evidence="4">
    <location>
        <begin position="134"/>
        <end position="344"/>
    </location>
</feature>
<accession>A0A264VZ01</accession>
<evidence type="ECO:0000259" key="4">
    <source>
        <dbReference type="Pfam" id="PF02894"/>
    </source>
</evidence>
<dbReference type="GO" id="GO:0000166">
    <property type="term" value="F:nucleotide binding"/>
    <property type="evidence" value="ECO:0007669"/>
    <property type="project" value="InterPro"/>
</dbReference>
<dbReference type="PANTHER" id="PTHR43708:SF5">
    <property type="entry name" value="CONSERVED EXPRESSED OXIDOREDUCTASE (EUROFUNG)-RELATED"/>
    <property type="match status" value="1"/>
</dbReference>
<dbReference type="SUPFAM" id="SSF51735">
    <property type="entry name" value="NAD(P)-binding Rossmann-fold domains"/>
    <property type="match status" value="1"/>
</dbReference>
<dbReference type="Gene3D" id="3.40.50.720">
    <property type="entry name" value="NAD(P)-binding Rossmann-like Domain"/>
    <property type="match status" value="1"/>
</dbReference>
<dbReference type="InterPro" id="IPR000683">
    <property type="entry name" value="Gfo/Idh/MocA-like_OxRdtase_N"/>
</dbReference>
<organism evidence="5 6">
    <name type="scientific">Providencia rettgeri</name>
    <dbReference type="NCBI Taxonomy" id="587"/>
    <lineage>
        <taxon>Bacteria</taxon>
        <taxon>Pseudomonadati</taxon>
        <taxon>Pseudomonadota</taxon>
        <taxon>Gammaproteobacteria</taxon>
        <taxon>Enterobacterales</taxon>
        <taxon>Morganellaceae</taxon>
        <taxon>Providencia</taxon>
    </lineage>
</organism>
<dbReference type="Gene3D" id="3.30.360.10">
    <property type="entry name" value="Dihydrodipicolinate Reductase, domain 2"/>
    <property type="match status" value="1"/>
</dbReference>
<evidence type="ECO:0000256" key="1">
    <source>
        <dbReference type="ARBA" id="ARBA00010928"/>
    </source>
</evidence>
<keyword evidence="2" id="KW-0560">Oxidoreductase</keyword>
<dbReference type="PANTHER" id="PTHR43708">
    <property type="entry name" value="CONSERVED EXPRESSED OXIDOREDUCTASE (EUROFUNG)"/>
    <property type="match status" value="1"/>
</dbReference>
<feature type="domain" description="Gfo/Idh/MocA-like oxidoreductase N-terminal" evidence="3">
    <location>
        <begin position="5"/>
        <end position="122"/>
    </location>
</feature>
<dbReference type="RefSeq" id="WP_094960549.1">
    <property type="nucleotide sequence ID" value="NZ_NOWC01000001.1"/>
</dbReference>
<dbReference type="Pfam" id="PF02894">
    <property type="entry name" value="GFO_IDH_MocA_C"/>
    <property type="match status" value="1"/>
</dbReference>
<comment type="similarity">
    <text evidence="1">Belongs to the Gfo/Idh/MocA family.</text>
</comment>
<evidence type="ECO:0000259" key="3">
    <source>
        <dbReference type="Pfam" id="PF01408"/>
    </source>
</evidence>
<dbReference type="InterPro" id="IPR036291">
    <property type="entry name" value="NAD(P)-bd_dom_sf"/>
</dbReference>
<dbReference type="EMBL" id="NOWC01000001">
    <property type="protein sequence ID" value="OZS76561.1"/>
    <property type="molecule type" value="Genomic_DNA"/>
</dbReference>
<evidence type="ECO:0000256" key="2">
    <source>
        <dbReference type="ARBA" id="ARBA00023002"/>
    </source>
</evidence>
<evidence type="ECO:0000313" key="6">
    <source>
        <dbReference type="Proteomes" id="UP000216001"/>
    </source>
</evidence>
<dbReference type="Proteomes" id="UP000216001">
    <property type="component" value="Unassembled WGS sequence"/>
</dbReference>